<comment type="caution">
    <text evidence="1">The sequence shown here is derived from an EMBL/GenBank/DDBJ whole genome shotgun (WGS) entry which is preliminary data.</text>
</comment>
<evidence type="ECO:0000313" key="1">
    <source>
        <dbReference type="EMBL" id="KKW20817.1"/>
    </source>
</evidence>
<proteinExistence type="predicted"/>
<evidence type="ECO:0000313" key="2">
    <source>
        <dbReference type="Proteomes" id="UP000034201"/>
    </source>
</evidence>
<organism evidence="1 2">
    <name type="scientific">Candidatus Adlerbacteria bacterium GW2011_GWC1_50_9</name>
    <dbReference type="NCBI Taxonomy" id="1618608"/>
    <lineage>
        <taxon>Bacteria</taxon>
        <taxon>Candidatus Adleribacteriota</taxon>
    </lineage>
</organism>
<accession>A0A0G1Z0I8</accession>
<sequence>MSGAKNNDIGKIIDELLHLGEDAEELKFWKNIFEDLAPEEQEKLRANLEGEIEELKKLRKL</sequence>
<dbReference type="AlphaFoldDB" id="A0A0G1Z0I8"/>
<reference evidence="1 2" key="1">
    <citation type="journal article" date="2015" name="Nature">
        <title>rRNA introns, odd ribosomes, and small enigmatic genomes across a large radiation of phyla.</title>
        <authorList>
            <person name="Brown C.T."/>
            <person name="Hug L.A."/>
            <person name="Thomas B.C."/>
            <person name="Sharon I."/>
            <person name="Castelle C.J."/>
            <person name="Singh A."/>
            <person name="Wilkins M.J."/>
            <person name="Williams K.H."/>
            <person name="Banfield J.F."/>
        </authorList>
    </citation>
    <scope>NUCLEOTIDE SEQUENCE [LARGE SCALE GENOMIC DNA]</scope>
</reference>
<dbReference type="Proteomes" id="UP000034201">
    <property type="component" value="Unassembled WGS sequence"/>
</dbReference>
<gene>
    <name evidence="1" type="ORF">UY61_C0022G0014</name>
</gene>
<dbReference type="EMBL" id="LCQQ01000022">
    <property type="protein sequence ID" value="KKW20817.1"/>
    <property type="molecule type" value="Genomic_DNA"/>
</dbReference>
<protein>
    <submittedName>
        <fullName evidence="1">Uncharacterized protein</fullName>
    </submittedName>
</protein>
<name>A0A0G1Z0I8_9BACT</name>